<evidence type="ECO:0000256" key="1">
    <source>
        <dbReference type="SAM" id="MobiDB-lite"/>
    </source>
</evidence>
<evidence type="ECO:0000313" key="5">
    <source>
        <dbReference type="Proteomes" id="UP001364156"/>
    </source>
</evidence>
<dbReference type="Pfam" id="PF20057">
    <property type="entry name" value="DUF6456"/>
    <property type="match status" value="1"/>
</dbReference>
<name>A0ABZ2HDW6_9RHOB</name>
<dbReference type="RefSeq" id="WP_338548092.1">
    <property type="nucleotide sequence ID" value="NZ_CP146069.1"/>
</dbReference>
<reference evidence="4 5" key="1">
    <citation type="submission" date="2023-10" db="EMBL/GenBank/DDBJ databases">
        <title>Roseovarius strain S88 nov., isolated from a marine algae.</title>
        <authorList>
            <person name="Lee M.W."/>
            <person name="Lee J.K."/>
            <person name="Kim J.M."/>
            <person name="Choi D.G."/>
            <person name="Baek J.H."/>
            <person name="Bayburt H."/>
            <person name="Jung J.J."/>
            <person name="Han D.M."/>
            <person name="Jeon C.O."/>
        </authorList>
    </citation>
    <scope>NUCLEOTIDE SEQUENCE [LARGE SCALE GENOMIC DNA]</scope>
    <source>
        <strain evidence="4 5">S88</strain>
    </source>
</reference>
<gene>
    <name evidence="4" type="ORF">RZ517_10125</name>
</gene>
<proteinExistence type="predicted"/>
<feature type="region of interest" description="Disordered" evidence="1">
    <location>
        <begin position="76"/>
        <end position="103"/>
    </location>
</feature>
<dbReference type="EMBL" id="CP146069">
    <property type="protein sequence ID" value="WWR45173.1"/>
    <property type="molecule type" value="Genomic_DNA"/>
</dbReference>
<dbReference type="InterPro" id="IPR005471">
    <property type="entry name" value="Tscrpt_reg_IclR_N"/>
</dbReference>
<dbReference type="InterPro" id="IPR045599">
    <property type="entry name" value="DUF6456"/>
</dbReference>
<keyword evidence="5" id="KW-1185">Reference proteome</keyword>
<feature type="domain" description="DUF6456" evidence="3">
    <location>
        <begin position="224"/>
        <end position="358"/>
    </location>
</feature>
<protein>
    <submittedName>
        <fullName evidence="4">DUF6456 domain-containing protein</fullName>
    </submittedName>
</protein>
<evidence type="ECO:0000259" key="3">
    <source>
        <dbReference type="Pfam" id="PF20057"/>
    </source>
</evidence>
<organism evidence="4 5">
    <name type="scientific">Roseovarius phycicola</name>
    <dbReference type="NCBI Taxonomy" id="3080976"/>
    <lineage>
        <taxon>Bacteria</taxon>
        <taxon>Pseudomonadati</taxon>
        <taxon>Pseudomonadota</taxon>
        <taxon>Alphaproteobacteria</taxon>
        <taxon>Rhodobacterales</taxon>
        <taxon>Roseobacteraceae</taxon>
        <taxon>Roseovarius</taxon>
    </lineage>
</organism>
<feature type="compositionally biased region" description="Polar residues" evidence="1">
    <location>
        <begin position="83"/>
        <end position="97"/>
    </location>
</feature>
<evidence type="ECO:0000259" key="2">
    <source>
        <dbReference type="Pfam" id="PF09339"/>
    </source>
</evidence>
<accession>A0ABZ2HDW6</accession>
<evidence type="ECO:0000313" key="4">
    <source>
        <dbReference type="EMBL" id="WWR45173.1"/>
    </source>
</evidence>
<sequence>MPKSQVTDTYGAGALTWVPRAALNYVAHTEGGASIRALARQAGCHASTVSRQVRTFEARRDDVLVDDALRRLGPHVAAAHGTSGKTDATAPNQSGDSTLDPALTEDRLKRHAVRVLRRLCESGAVLAVGAGMDKAVVVREYQSGTNRTAVVDRDIAEAMALNAWIQCDNAGRVSRYRVTSAGRSMLAQLLAEQENAALGITETSEELLRTDSNAAASDTKKRQRFTVSESPLILLSRRRDKDGARFLPDGLVRAGERLREDFEMAQLGDPKSQNWDAFLSGTPNIVPLGKDAKTVQAARDRVTGALRDLGPGLGDVVLRCCCFLEGLESAEKDMGWSARSGKIVLRIALQRLKRHYDQMGEAAGMMG</sequence>
<dbReference type="Pfam" id="PF09339">
    <property type="entry name" value="HTH_IclR"/>
    <property type="match status" value="1"/>
</dbReference>
<dbReference type="Proteomes" id="UP001364156">
    <property type="component" value="Chromosome"/>
</dbReference>
<feature type="domain" description="HTH iclR-type" evidence="2">
    <location>
        <begin position="23"/>
        <end position="59"/>
    </location>
</feature>